<evidence type="ECO:0000313" key="4">
    <source>
        <dbReference type="Proteomes" id="UP000075391"/>
    </source>
</evidence>
<comment type="caution">
    <text evidence="3">The sequence shown here is derived from an EMBL/GenBank/DDBJ whole genome shotgun (WGS) entry which is preliminary data.</text>
</comment>
<dbReference type="AlphaFoldDB" id="A0A150WIP2"/>
<organism evidence="3 4">
    <name type="scientific">Bdellovibrio bacteriovorus</name>
    <dbReference type="NCBI Taxonomy" id="959"/>
    <lineage>
        <taxon>Bacteria</taxon>
        <taxon>Pseudomonadati</taxon>
        <taxon>Bdellovibrionota</taxon>
        <taxon>Bdellovibrionia</taxon>
        <taxon>Bdellovibrionales</taxon>
        <taxon>Pseudobdellovibrionaceae</taxon>
        <taxon>Bdellovibrio</taxon>
    </lineage>
</organism>
<sequence>MNKGLLLAALVTWSFAAQAQTSTTTLSTTSSASSSEVVNQESTMKVDSVLKNKKFEDDKDITDSRLKADSGSLSRYSLKFSLSYYGPPIGDLSNKKQPNPDGSIGNNDTSLSGSISGRYRLDSKSAISMGTGVSALTPFHGSERTDVKTPFVNYDRNTRLGNVQMRNSYGVSVTTVQEYIDVGQYATLSYDNSLVYNLGASGFAVGMDASLSYFLYNRDYQAKDRTAGRYYLGWYPQVKYNVTDKFNMYTSVAVGFTNPRAREDQFAMLNRTTSQRLGAGYAFTRDIYLSTFLNFYPKDLRTESTTVSFSTVFSIL</sequence>
<feature type="signal peptide" evidence="2">
    <location>
        <begin position="1"/>
        <end position="19"/>
    </location>
</feature>
<dbReference type="Proteomes" id="UP000075391">
    <property type="component" value="Unassembled WGS sequence"/>
</dbReference>
<evidence type="ECO:0008006" key="5">
    <source>
        <dbReference type="Google" id="ProtNLM"/>
    </source>
</evidence>
<protein>
    <recommendedName>
        <fullName evidence="5">DUF3570 domain-containing protein</fullName>
    </recommendedName>
</protein>
<accession>A0A150WIP2</accession>
<feature type="chain" id="PRO_5007573127" description="DUF3570 domain-containing protein" evidence="2">
    <location>
        <begin position="20"/>
        <end position="316"/>
    </location>
</feature>
<feature type="region of interest" description="Disordered" evidence="1">
    <location>
        <begin position="91"/>
        <end position="111"/>
    </location>
</feature>
<evidence type="ECO:0000313" key="3">
    <source>
        <dbReference type="EMBL" id="KYG63359.1"/>
    </source>
</evidence>
<proteinExistence type="predicted"/>
<reference evidence="3 4" key="1">
    <citation type="submission" date="2016-03" db="EMBL/GenBank/DDBJ databases">
        <authorList>
            <person name="Ploux O."/>
        </authorList>
    </citation>
    <scope>NUCLEOTIDE SEQUENCE [LARGE SCALE GENOMIC DNA]</scope>
    <source>
        <strain evidence="3 4">BER2</strain>
    </source>
</reference>
<dbReference type="EMBL" id="LUKF01000014">
    <property type="protein sequence ID" value="KYG63359.1"/>
    <property type="molecule type" value="Genomic_DNA"/>
</dbReference>
<name>A0A150WIP2_BDEBC</name>
<evidence type="ECO:0000256" key="2">
    <source>
        <dbReference type="SAM" id="SignalP"/>
    </source>
</evidence>
<gene>
    <name evidence="3" type="ORF">AZI85_04820</name>
</gene>
<keyword evidence="2" id="KW-0732">Signal</keyword>
<dbReference type="RefSeq" id="WP_063243714.1">
    <property type="nucleotide sequence ID" value="NZ_CP168967.1"/>
</dbReference>
<evidence type="ECO:0000256" key="1">
    <source>
        <dbReference type="SAM" id="MobiDB-lite"/>
    </source>
</evidence>
<dbReference type="OrthoDB" id="5290290at2"/>